<dbReference type="Gene3D" id="2.70.170.10">
    <property type="entry name" value="Neurotransmitter-gated ion-channel ligand-binding domain"/>
    <property type="match status" value="1"/>
</dbReference>
<dbReference type="InterPro" id="IPR036719">
    <property type="entry name" value="Neuro-gated_channel_TM_sf"/>
</dbReference>
<comment type="similarity">
    <text evidence="1">Belongs to the ligand-gated ion channel (TC 1.A.9) family. Acetylcholine receptor (TC 1.A.9.1) subfamily.</text>
</comment>
<dbReference type="AlphaFoldDB" id="A0A7M7RBP8"/>
<evidence type="ECO:0000256" key="14">
    <source>
        <dbReference type="ARBA" id="ARBA00023286"/>
    </source>
</evidence>
<dbReference type="RefSeq" id="XP_786790.3">
    <property type="nucleotide sequence ID" value="XM_781697.5"/>
</dbReference>
<dbReference type="GO" id="GO:0007268">
    <property type="term" value="P:chemical synaptic transmission"/>
    <property type="evidence" value="ECO:0000318"/>
    <property type="project" value="GO_Central"/>
</dbReference>
<name>A0A7M7RBP8_STRPU</name>
<dbReference type="FunFam" id="1.20.58.390:FF:000001">
    <property type="entry name" value="Neuronal nicotinic acetylcholine receptor subunit 3"/>
    <property type="match status" value="1"/>
</dbReference>
<keyword evidence="2 17" id="KW-0813">Transport</keyword>
<dbReference type="InterPro" id="IPR038050">
    <property type="entry name" value="Neuro_actylchol_rec"/>
</dbReference>
<comment type="subcellular location">
    <subcellularLocation>
        <location evidence="16">Postsynaptic cell membrane</location>
        <topology evidence="16">Multi-pass membrane protein</topology>
    </subcellularLocation>
</comment>
<dbReference type="InterPro" id="IPR018000">
    <property type="entry name" value="Neurotransmitter_ion_chnl_CS"/>
</dbReference>
<dbReference type="SUPFAM" id="SSF90112">
    <property type="entry name" value="Neurotransmitter-gated ion-channel transmembrane pore"/>
    <property type="match status" value="1"/>
</dbReference>
<dbReference type="GO" id="GO:0045202">
    <property type="term" value="C:synapse"/>
    <property type="evidence" value="ECO:0000318"/>
    <property type="project" value="GO_Central"/>
</dbReference>
<sequence length="552" mass="62896">MGSPSGLDSLCGQQIKICRNTSTSGDRPGRTGTTFSLIMKSFLVAIMILAFAQGCTSSEAEERLFTKLFYKYNRLIRPVENNSEVLDVNFRLTMSQLIDVDEKNQIMTTNVWLKQLWMDYKLQWNPAEYDNISILRVPSKMIWTPDLVLYNNADGNYEVTLMAKALVYSDGTVYWLPPAIYKSSCKINVRYFPFDEQFCPMKFGSWTYDGSLIDLIPSSNDVDLEDYWQSGEWDIIGTPANKNTLKYPCCDEIYTDITFTLHIRRKPLFYTVNLILPCVLISFLTVLVFYLPSDSGEKITLCISVLLALTVFLLLIAEIIPPTSLLIPLIGRYLLFTMVLVTLSIVITVIVLNIHYRAPSTHTMRPWVRKVFLEVLPPLLYMKRPKRYNHGENPNKEKDLNYFELKEVVHKEGENPHSNGRDIFDNLHPSFKLRTLSDDVGNPNIDAPSMSKGGGRYSKEFKQAVDGVKFIAQHLKSEDEFNSVTEDWKYVAMVIDRIFLWIFLICVICGTSGIILSAPLIFEPVVTQIERDEAAMTAAPTMSATTDLPITD</sequence>
<dbReference type="InterPro" id="IPR006201">
    <property type="entry name" value="Neur_channel"/>
</dbReference>
<evidence type="ECO:0000256" key="12">
    <source>
        <dbReference type="ARBA" id="ARBA00023180"/>
    </source>
</evidence>
<dbReference type="OMA" id="FLVKEDW"/>
<reference evidence="21" key="1">
    <citation type="submission" date="2015-02" db="EMBL/GenBank/DDBJ databases">
        <title>Genome sequencing for Strongylocentrotus purpuratus.</title>
        <authorList>
            <person name="Murali S."/>
            <person name="Liu Y."/>
            <person name="Vee V."/>
            <person name="English A."/>
            <person name="Wang M."/>
            <person name="Skinner E."/>
            <person name="Han Y."/>
            <person name="Muzny D.M."/>
            <person name="Worley K.C."/>
            <person name="Gibbs R.A."/>
        </authorList>
    </citation>
    <scope>NUCLEOTIDE SEQUENCE</scope>
</reference>
<dbReference type="GO" id="GO:0007271">
    <property type="term" value="P:synaptic transmission, cholinergic"/>
    <property type="evidence" value="ECO:0007669"/>
    <property type="project" value="UniProtKB-ARBA"/>
</dbReference>
<dbReference type="NCBIfam" id="TIGR00860">
    <property type="entry name" value="LIC"/>
    <property type="match status" value="1"/>
</dbReference>
<dbReference type="GO" id="GO:0004888">
    <property type="term" value="F:transmembrane signaling receptor activity"/>
    <property type="evidence" value="ECO:0007669"/>
    <property type="project" value="InterPro"/>
</dbReference>
<keyword evidence="8 17" id="KW-0406">Ion transport</keyword>
<dbReference type="PANTHER" id="PTHR18945">
    <property type="entry name" value="NEUROTRANSMITTER GATED ION CHANNEL"/>
    <property type="match status" value="1"/>
</dbReference>
<dbReference type="InterPro" id="IPR006029">
    <property type="entry name" value="Neurotrans-gated_channel_TM"/>
</dbReference>
<dbReference type="PRINTS" id="PR00254">
    <property type="entry name" value="NICOTINICR"/>
</dbReference>
<accession>A0A7M7RBP8</accession>
<evidence type="ECO:0000256" key="10">
    <source>
        <dbReference type="ARBA" id="ARBA00023157"/>
    </source>
</evidence>
<keyword evidence="6 17" id="KW-1133">Transmembrane helix</keyword>
<dbReference type="PROSITE" id="PS00236">
    <property type="entry name" value="NEUROTR_ION_CHANNEL"/>
    <property type="match status" value="1"/>
</dbReference>
<keyword evidence="15 17" id="KW-0407">Ion channel</keyword>
<evidence type="ECO:0000259" key="18">
    <source>
        <dbReference type="Pfam" id="PF02931"/>
    </source>
</evidence>
<evidence type="ECO:0000259" key="19">
    <source>
        <dbReference type="Pfam" id="PF02932"/>
    </source>
</evidence>
<evidence type="ECO:0000256" key="7">
    <source>
        <dbReference type="ARBA" id="ARBA00023018"/>
    </source>
</evidence>
<feature type="domain" description="Neurotransmitter-gated ion-channel transmembrane" evidence="19">
    <location>
        <begin position="274"/>
        <end position="514"/>
    </location>
</feature>
<dbReference type="GeneID" id="581710"/>
<reference evidence="20" key="2">
    <citation type="submission" date="2021-01" db="UniProtKB">
        <authorList>
            <consortium name="EnsemblMetazoa"/>
        </authorList>
    </citation>
    <scope>IDENTIFICATION</scope>
</reference>
<evidence type="ECO:0000256" key="16">
    <source>
        <dbReference type="ARBA" id="ARBA00034104"/>
    </source>
</evidence>
<evidence type="ECO:0000256" key="8">
    <source>
        <dbReference type="ARBA" id="ARBA00023065"/>
    </source>
</evidence>
<evidence type="ECO:0000256" key="13">
    <source>
        <dbReference type="ARBA" id="ARBA00023257"/>
    </source>
</evidence>
<dbReference type="GO" id="GO:1904315">
    <property type="term" value="F:transmitter-gated monoatomic ion channel activity involved in regulation of postsynaptic membrane potential"/>
    <property type="evidence" value="ECO:0000318"/>
    <property type="project" value="GO_Central"/>
</dbReference>
<dbReference type="PRINTS" id="PR00252">
    <property type="entry name" value="NRIONCHANNEL"/>
</dbReference>
<dbReference type="Proteomes" id="UP000007110">
    <property type="component" value="Unassembled WGS sequence"/>
</dbReference>
<dbReference type="GO" id="GO:0022848">
    <property type="term" value="F:acetylcholine-gated monoatomic cation-selective channel activity"/>
    <property type="evidence" value="ECO:0007669"/>
    <property type="project" value="InterPro"/>
</dbReference>
<dbReference type="GO" id="GO:0005231">
    <property type="term" value="F:excitatory extracellular ligand-gated monoatomic ion channel activity"/>
    <property type="evidence" value="ECO:0000318"/>
    <property type="project" value="GO_Central"/>
</dbReference>
<dbReference type="CDD" id="cd19064">
    <property type="entry name" value="LGIC_TM_nAChR"/>
    <property type="match status" value="1"/>
</dbReference>
<dbReference type="KEGG" id="spu:581710"/>
<feature type="transmembrane region" description="Helical" evidence="17">
    <location>
        <begin position="268"/>
        <end position="292"/>
    </location>
</feature>
<dbReference type="Gene3D" id="1.20.58.390">
    <property type="entry name" value="Neurotransmitter-gated ion-channel transmembrane domain"/>
    <property type="match status" value="2"/>
</dbReference>
<dbReference type="CDD" id="cd18997">
    <property type="entry name" value="LGIC_ECD_nAChR"/>
    <property type="match status" value="1"/>
</dbReference>
<dbReference type="FunCoup" id="A0A7M7RBP8">
    <property type="interactions" value="692"/>
</dbReference>
<dbReference type="GO" id="GO:0005886">
    <property type="term" value="C:plasma membrane"/>
    <property type="evidence" value="ECO:0000318"/>
    <property type="project" value="GO_Central"/>
</dbReference>
<dbReference type="InterPro" id="IPR006202">
    <property type="entry name" value="Neur_chan_lig-bd"/>
</dbReference>
<evidence type="ECO:0000256" key="1">
    <source>
        <dbReference type="ARBA" id="ARBA00009237"/>
    </source>
</evidence>
<organism evidence="20 21">
    <name type="scientific">Strongylocentrotus purpuratus</name>
    <name type="common">Purple sea urchin</name>
    <dbReference type="NCBI Taxonomy" id="7668"/>
    <lineage>
        <taxon>Eukaryota</taxon>
        <taxon>Metazoa</taxon>
        <taxon>Echinodermata</taxon>
        <taxon>Eleutherozoa</taxon>
        <taxon>Echinozoa</taxon>
        <taxon>Echinoidea</taxon>
        <taxon>Euechinoidea</taxon>
        <taxon>Echinacea</taxon>
        <taxon>Camarodonta</taxon>
        <taxon>Echinidea</taxon>
        <taxon>Strongylocentrotidae</taxon>
        <taxon>Strongylocentrotus</taxon>
    </lineage>
</organism>
<dbReference type="EnsemblMetazoa" id="XM_781697">
    <property type="protein sequence ID" value="XP_786790"/>
    <property type="gene ID" value="LOC581710"/>
</dbReference>
<feature type="transmembrane region" description="Helical" evidence="17">
    <location>
        <begin position="333"/>
        <end position="356"/>
    </location>
</feature>
<evidence type="ECO:0000256" key="5">
    <source>
        <dbReference type="ARBA" id="ARBA00022729"/>
    </source>
</evidence>
<evidence type="ECO:0000313" key="20">
    <source>
        <dbReference type="EnsemblMetazoa" id="XP_786790"/>
    </source>
</evidence>
<keyword evidence="4 17" id="KW-0812">Transmembrane</keyword>
<keyword evidence="3" id="KW-1003">Cell membrane</keyword>
<evidence type="ECO:0000256" key="15">
    <source>
        <dbReference type="ARBA" id="ARBA00023303"/>
    </source>
</evidence>
<evidence type="ECO:0000256" key="11">
    <source>
        <dbReference type="ARBA" id="ARBA00023170"/>
    </source>
</evidence>
<feature type="domain" description="Neurotransmitter-gated ion-channel ligand-binding" evidence="18">
    <location>
        <begin position="61"/>
        <end position="267"/>
    </location>
</feature>
<keyword evidence="10" id="KW-1015">Disulfide bond</keyword>
<dbReference type="GO" id="GO:0045211">
    <property type="term" value="C:postsynaptic membrane"/>
    <property type="evidence" value="ECO:0007669"/>
    <property type="project" value="UniProtKB-SubCell"/>
</dbReference>
<dbReference type="GO" id="GO:0034220">
    <property type="term" value="P:monoatomic ion transmembrane transport"/>
    <property type="evidence" value="ECO:0000318"/>
    <property type="project" value="GO_Central"/>
</dbReference>
<feature type="transmembrane region" description="Helical" evidence="17">
    <location>
        <begin position="498"/>
        <end position="522"/>
    </location>
</feature>
<protein>
    <submittedName>
        <fullName evidence="20">Uncharacterized protein</fullName>
    </submittedName>
</protein>
<evidence type="ECO:0000256" key="17">
    <source>
        <dbReference type="RuleBase" id="RU000687"/>
    </source>
</evidence>
<keyword evidence="5" id="KW-0732">Signal</keyword>
<keyword evidence="14" id="KW-1071">Ligand-gated ion channel</keyword>
<keyword evidence="9 17" id="KW-0472">Membrane</keyword>
<evidence type="ECO:0000256" key="3">
    <source>
        <dbReference type="ARBA" id="ARBA00022475"/>
    </source>
</evidence>
<dbReference type="GO" id="GO:0042391">
    <property type="term" value="P:regulation of membrane potential"/>
    <property type="evidence" value="ECO:0000318"/>
    <property type="project" value="GO_Central"/>
</dbReference>
<keyword evidence="21" id="KW-1185">Reference proteome</keyword>
<dbReference type="Pfam" id="PF02932">
    <property type="entry name" value="Neur_chan_memb"/>
    <property type="match status" value="1"/>
</dbReference>
<dbReference type="SUPFAM" id="SSF63712">
    <property type="entry name" value="Nicotinic receptor ligand binding domain-like"/>
    <property type="match status" value="1"/>
</dbReference>
<dbReference type="InParanoid" id="A0A7M7RBP8"/>
<dbReference type="FunFam" id="1.20.58.390:FF:000022">
    <property type="entry name" value="Nicotinic acetylcholine receptor subunit alpha4"/>
    <property type="match status" value="1"/>
</dbReference>
<evidence type="ECO:0000256" key="2">
    <source>
        <dbReference type="ARBA" id="ARBA00022448"/>
    </source>
</evidence>
<dbReference type="GO" id="GO:0005892">
    <property type="term" value="C:acetylcholine-gated channel complex"/>
    <property type="evidence" value="ECO:0000318"/>
    <property type="project" value="GO_Central"/>
</dbReference>
<keyword evidence="11" id="KW-0675">Receptor</keyword>
<evidence type="ECO:0000256" key="9">
    <source>
        <dbReference type="ARBA" id="ARBA00023136"/>
    </source>
</evidence>
<evidence type="ECO:0000256" key="4">
    <source>
        <dbReference type="ARBA" id="ARBA00022692"/>
    </source>
</evidence>
<evidence type="ECO:0000313" key="21">
    <source>
        <dbReference type="Proteomes" id="UP000007110"/>
    </source>
</evidence>
<keyword evidence="12" id="KW-0325">Glycoprotein</keyword>
<keyword evidence="7" id="KW-0770">Synapse</keyword>
<dbReference type="OrthoDB" id="5975154at2759"/>
<evidence type="ECO:0000256" key="6">
    <source>
        <dbReference type="ARBA" id="ARBA00022989"/>
    </source>
</evidence>
<keyword evidence="13" id="KW-0628">Postsynaptic cell membrane</keyword>
<dbReference type="FunFam" id="2.70.170.10:FF:000005">
    <property type="entry name" value="Neuronal nicotinic acetylcholine receptor alpha4 subunit"/>
    <property type="match status" value="1"/>
</dbReference>
<dbReference type="InterPro" id="IPR002394">
    <property type="entry name" value="Nicotinic_acetylcholine_rcpt"/>
</dbReference>
<proteinExistence type="inferred from homology"/>
<dbReference type="Pfam" id="PF02931">
    <property type="entry name" value="Neur_chan_LBD"/>
    <property type="match status" value="1"/>
</dbReference>
<dbReference type="GO" id="GO:0043005">
    <property type="term" value="C:neuron projection"/>
    <property type="evidence" value="ECO:0000318"/>
    <property type="project" value="GO_Central"/>
</dbReference>
<feature type="transmembrane region" description="Helical" evidence="17">
    <location>
        <begin position="299"/>
        <end position="321"/>
    </location>
</feature>
<dbReference type="InterPro" id="IPR036734">
    <property type="entry name" value="Neur_chan_lig-bd_sf"/>
</dbReference>